<keyword evidence="6 9" id="KW-1133">Transmembrane helix</keyword>
<reference evidence="11 12" key="1">
    <citation type="submission" date="2023-08" db="EMBL/GenBank/DDBJ databases">
        <title>Genome sequence of Thermaerobacter compostii strain Ins1, a spore-forming filamentous bacterium isolated from a deep geothermal reservoir.</title>
        <authorList>
            <person name="Bregnard D."/>
            <person name="Gonzalez D."/>
            <person name="Junier P."/>
        </authorList>
    </citation>
    <scope>NUCLEOTIDE SEQUENCE [LARGE SCALE GENOMIC DNA]</scope>
    <source>
        <strain evidence="11 12">Ins1</strain>
    </source>
</reference>
<keyword evidence="3 9" id="KW-1003">Cell membrane</keyword>
<name>A0ABZ0QRP9_9FIRM</name>
<organism evidence="11 12">
    <name type="scientific">Thermaerobacter composti</name>
    <dbReference type="NCBI Taxonomy" id="554949"/>
    <lineage>
        <taxon>Bacteria</taxon>
        <taxon>Bacillati</taxon>
        <taxon>Bacillota</taxon>
        <taxon>Clostridia</taxon>
        <taxon>Eubacteriales</taxon>
        <taxon>Clostridiales Family XVII. Incertae Sedis</taxon>
        <taxon>Thermaerobacter</taxon>
    </lineage>
</organism>
<evidence type="ECO:0000313" key="12">
    <source>
        <dbReference type="Proteomes" id="UP001304683"/>
    </source>
</evidence>
<feature type="region of interest" description="Disordered" evidence="10">
    <location>
        <begin position="1"/>
        <end position="27"/>
    </location>
</feature>
<dbReference type="InterPro" id="IPR001901">
    <property type="entry name" value="Translocase_SecE/Sec61-g"/>
</dbReference>
<evidence type="ECO:0000256" key="10">
    <source>
        <dbReference type="SAM" id="MobiDB-lite"/>
    </source>
</evidence>
<dbReference type="HAMAP" id="MF_00422">
    <property type="entry name" value="SecE"/>
    <property type="match status" value="1"/>
</dbReference>
<keyword evidence="7 9" id="KW-0811">Translocation</keyword>
<comment type="function">
    <text evidence="9">Essential subunit of the Sec protein translocation channel SecYEG. Clamps together the 2 halves of SecY. May contact the channel plug during translocation.</text>
</comment>
<feature type="compositionally biased region" description="Low complexity" evidence="10">
    <location>
        <begin position="14"/>
        <end position="27"/>
    </location>
</feature>
<dbReference type="Pfam" id="PF00584">
    <property type="entry name" value="SecE"/>
    <property type="match status" value="1"/>
</dbReference>
<dbReference type="EMBL" id="CP132508">
    <property type="protein sequence ID" value="WPD19055.1"/>
    <property type="molecule type" value="Genomic_DNA"/>
</dbReference>
<comment type="subunit">
    <text evidence="9">Component of the Sec protein translocase complex. Heterotrimer consisting of SecY, SecE and SecG subunits. The heterotrimers can form oligomers, although 1 heterotrimer is thought to be able to translocate proteins. Interacts with the ribosome. Interacts with SecDF, and other proteins may be involved. Interacts with SecA.</text>
</comment>
<keyword evidence="4 9" id="KW-0812">Transmembrane</keyword>
<feature type="transmembrane region" description="Helical" evidence="9">
    <location>
        <begin position="62"/>
        <end position="83"/>
    </location>
</feature>
<dbReference type="PROSITE" id="PS01067">
    <property type="entry name" value="SECE_SEC61G"/>
    <property type="match status" value="1"/>
</dbReference>
<evidence type="ECO:0000256" key="6">
    <source>
        <dbReference type="ARBA" id="ARBA00022989"/>
    </source>
</evidence>
<keyword evidence="12" id="KW-1185">Reference proteome</keyword>
<accession>A0ABZ0QRP9</accession>
<proteinExistence type="inferred from homology"/>
<keyword evidence="2 9" id="KW-0813">Transport</keyword>
<keyword evidence="5 9" id="KW-0653">Protein transport</keyword>
<evidence type="ECO:0000256" key="1">
    <source>
        <dbReference type="ARBA" id="ARBA00004370"/>
    </source>
</evidence>
<evidence type="ECO:0000256" key="9">
    <source>
        <dbReference type="HAMAP-Rule" id="MF_00422"/>
    </source>
</evidence>
<dbReference type="Proteomes" id="UP001304683">
    <property type="component" value="Chromosome"/>
</dbReference>
<evidence type="ECO:0000256" key="8">
    <source>
        <dbReference type="ARBA" id="ARBA00023136"/>
    </source>
</evidence>
<comment type="similarity">
    <text evidence="9">Belongs to the SecE/SEC61-gamma family.</text>
</comment>
<evidence type="ECO:0000256" key="2">
    <source>
        <dbReference type="ARBA" id="ARBA00022448"/>
    </source>
</evidence>
<dbReference type="InterPro" id="IPR005807">
    <property type="entry name" value="SecE_bac"/>
</dbReference>
<comment type="subcellular location">
    <subcellularLocation>
        <location evidence="9">Cell membrane</location>
        <topology evidence="9">Single-pass membrane protein</topology>
    </subcellularLocation>
    <subcellularLocation>
        <location evidence="1">Membrane</location>
    </subcellularLocation>
</comment>
<evidence type="ECO:0000313" key="11">
    <source>
        <dbReference type="EMBL" id="WPD19055.1"/>
    </source>
</evidence>
<dbReference type="Gene3D" id="1.20.5.1030">
    <property type="entry name" value="Preprotein translocase secy subunit"/>
    <property type="match status" value="1"/>
</dbReference>
<dbReference type="PANTHER" id="PTHR33910">
    <property type="entry name" value="PROTEIN TRANSLOCASE SUBUNIT SECE"/>
    <property type="match status" value="1"/>
</dbReference>
<dbReference type="NCBIfam" id="TIGR00964">
    <property type="entry name" value="secE_bact"/>
    <property type="match status" value="1"/>
</dbReference>
<dbReference type="RefSeq" id="WP_243123668.1">
    <property type="nucleotide sequence ID" value="NZ_CP132508.1"/>
</dbReference>
<dbReference type="PANTHER" id="PTHR33910:SF1">
    <property type="entry name" value="PROTEIN TRANSLOCASE SUBUNIT SECE"/>
    <property type="match status" value="1"/>
</dbReference>
<dbReference type="InterPro" id="IPR038379">
    <property type="entry name" value="SecE_sf"/>
</dbReference>
<sequence>MVRQRGTALPPATGSRPAGAAGRDAAMRRGSSLRGAWERVARFFRQTGAELRRVVWPDRRQTVTYTAVVLGTVAFLAALIWVADFVIREILELILPG</sequence>
<evidence type="ECO:0000256" key="7">
    <source>
        <dbReference type="ARBA" id="ARBA00023010"/>
    </source>
</evidence>
<evidence type="ECO:0000256" key="5">
    <source>
        <dbReference type="ARBA" id="ARBA00022927"/>
    </source>
</evidence>
<evidence type="ECO:0000256" key="3">
    <source>
        <dbReference type="ARBA" id="ARBA00022475"/>
    </source>
</evidence>
<evidence type="ECO:0000256" key="4">
    <source>
        <dbReference type="ARBA" id="ARBA00022692"/>
    </source>
</evidence>
<protein>
    <recommendedName>
        <fullName evidence="9">Protein translocase subunit SecE</fullName>
    </recommendedName>
</protein>
<keyword evidence="8 9" id="KW-0472">Membrane</keyword>
<gene>
    <name evidence="9 11" type="primary">secE</name>
    <name evidence="11" type="ORF">Q5761_12010</name>
</gene>